<feature type="transmembrane region" description="Helical" evidence="1">
    <location>
        <begin position="20"/>
        <end position="44"/>
    </location>
</feature>
<reference evidence="2" key="1">
    <citation type="submission" date="2021-06" db="EMBL/GenBank/DDBJ databases">
        <authorList>
            <person name="Kallberg Y."/>
            <person name="Tangrot J."/>
            <person name="Rosling A."/>
        </authorList>
    </citation>
    <scope>NUCLEOTIDE SEQUENCE</scope>
    <source>
        <strain evidence="2">87-6 pot B 2015</strain>
    </source>
</reference>
<protein>
    <submittedName>
        <fullName evidence="2">9593_t:CDS:1</fullName>
    </submittedName>
</protein>
<proteinExistence type="predicted"/>
<evidence type="ECO:0000256" key="1">
    <source>
        <dbReference type="SAM" id="Phobius"/>
    </source>
</evidence>
<name>A0A9N8YPF8_FUNMO</name>
<keyword evidence="1" id="KW-0812">Transmembrane</keyword>
<sequence>MIDKILKKLSLKNCKKGSRYILGGLVTLWLTLVLLAPLIEFAKIVTFIFVRSDGVIKLNNAVELTYFLIASFVPWWIIATNCFACCIQTGLTPNILKQKLLDDIGDIPSNCPSDYPYPVPKLYLACMIRATNFVFMWMYTCLNIIFLLMAFSGILPTEDELVRKKKDFNIKTIIEGIEDDEEKK</sequence>
<keyword evidence="3" id="KW-1185">Reference proteome</keyword>
<dbReference type="EMBL" id="CAJVPP010000055">
    <property type="protein sequence ID" value="CAG8438030.1"/>
    <property type="molecule type" value="Genomic_DNA"/>
</dbReference>
<keyword evidence="1" id="KW-1133">Transmembrane helix</keyword>
<evidence type="ECO:0000313" key="2">
    <source>
        <dbReference type="EMBL" id="CAG8438030.1"/>
    </source>
</evidence>
<dbReference type="Proteomes" id="UP000789375">
    <property type="component" value="Unassembled WGS sequence"/>
</dbReference>
<feature type="transmembrane region" description="Helical" evidence="1">
    <location>
        <begin position="64"/>
        <end position="87"/>
    </location>
</feature>
<keyword evidence="1" id="KW-0472">Membrane</keyword>
<organism evidence="2 3">
    <name type="scientific">Funneliformis mosseae</name>
    <name type="common">Endomycorrhizal fungus</name>
    <name type="synonym">Glomus mosseae</name>
    <dbReference type="NCBI Taxonomy" id="27381"/>
    <lineage>
        <taxon>Eukaryota</taxon>
        <taxon>Fungi</taxon>
        <taxon>Fungi incertae sedis</taxon>
        <taxon>Mucoromycota</taxon>
        <taxon>Glomeromycotina</taxon>
        <taxon>Glomeromycetes</taxon>
        <taxon>Glomerales</taxon>
        <taxon>Glomeraceae</taxon>
        <taxon>Funneliformis</taxon>
    </lineage>
</organism>
<evidence type="ECO:0000313" key="3">
    <source>
        <dbReference type="Proteomes" id="UP000789375"/>
    </source>
</evidence>
<gene>
    <name evidence="2" type="ORF">FMOSSE_LOCUS568</name>
</gene>
<accession>A0A9N8YPF8</accession>
<comment type="caution">
    <text evidence="2">The sequence shown here is derived from an EMBL/GenBank/DDBJ whole genome shotgun (WGS) entry which is preliminary data.</text>
</comment>
<feature type="transmembrane region" description="Helical" evidence="1">
    <location>
        <begin position="133"/>
        <end position="155"/>
    </location>
</feature>
<dbReference type="AlphaFoldDB" id="A0A9N8YPF8"/>